<gene>
    <name evidence="13" type="ORF">PTSG_04405</name>
</gene>
<feature type="binding site" evidence="9">
    <location>
        <position position="84"/>
    </location>
    <ligand>
        <name>ATP</name>
        <dbReference type="ChEBI" id="CHEBI:30616"/>
    </ligand>
</feature>
<evidence type="ECO:0000256" key="7">
    <source>
        <dbReference type="ARBA" id="ARBA00047899"/>
    </source>
</evidence>
<evidence type="ECO:0000256" key="10">
    <source>
        <dbReference type="SAM" id="MobiDB-lite"/>
    </source>
</evidence>
<feature type="region of interest" description="Disordered" evidence="10">
    <location>
        <begin position="412"/>
        <end position="438"/>
    </location>
</feature>
<dbReference type="FunFam" id="1.10.510.10:FF:000571">
    <property type="entry name" value="Maternal embryonic leucine zipper kinase"/>
    <property type="match status" value="1"/>
</dbReference>
<dbReference type="Proteomes" id="UP000007799">
    <property type="component" value="Unassembled WGS sequence"/>
</dbReference>
<evidence type="ECO:0000259" key="12">
    <source>
        <dbReference type="PROSITE" id="PS50032"/>
    </source>
</evidence>
<keyword evidence="5 13" id="KW-0418">Kinase</keyword>
<dbReference type="SMART" id="SM00220">
    <property type="entry name" value="S_TKc"/>
    <property type="match status" value="1"/>
</dbReference>
<evidence type="ECO:0000256" key="8">
    <source>
        <dbReference type="ARBA" id="ARBA00048679"/>
    </source>
</evidence>
<evidence type="ECO:0000256" key="6">
    <source>
        <dbReference type="ARBA" id="ARBA00022840"/>
    </source>
</evidence>
<dbReference type="GO" id="GO:0004674">
    <property type="term" value="F:protein serine/threonine kinase activity"/>
    <property type="evidence" value="ECO:0007669"/>
    <property type="project" value="UniProtKB-KW"/>
</dbReference>
<dbReference type="PANTHER" id="PTHR24346">
    <property type="entry name" value="MAP/MICROTUBULE AFFINITY-REGULATING KINASE"/>
    <property type="match status" value="1"/>
</dbReference>
<dbReference type="GO" id="GO:0005524">
    <property type="term" value="F:ATP binding"/>
    <property type="evidence" value="ECO:0007669"/>
    <property type="project" value="UniProtKB-UniRule"/>
</dbReference>
<feature type="compositionally biased region" description="Low complexity" evidence="10">
    <location>
        <begin position="1047"/>
        <end position="1058"/>
    </location>
</feature>
<feature type="compositionally biased region" description="Low complexity" evidence="10">
    <location>
        <begin position="681"/>
        <end position="714"/>
    </location>
</feature>
<dbReference type="InterPro" id="IPR011009">
    <property type="entry name" value="Kinase-like_dom_sf"/>
</dbReference>
<dbReference type="InterPro" id="IPR017441">
    <property type="entry name" value="Protein_kinase_ATP_BS"/>
</dbReference>
<dbReference type="CDD" id="cd12121">
    <property type="entry name" value="MARK_C_like"/>
    <property type="match status" value="1"/>
</dbReference>
<feature type="region of interest" description="Disordered" evidence="10">
    <location>
        <begin position="1026"/>
        <end position="1062"/>
    </location>
</feature>
<feature type="compositionally biased region" description="Low complexity" evidence="10">
    <location>
        <begin position="791"/>
        <end position="800"/>
    </location>
</feature>
<keyword evidence="14" id="KW-1185">Reference proteome</keyword>
<evidence type="ECO:0000256" key="1">
    <source>
        <dbReference type="ARBA" id="ARBA00012513"/>
    </source>
</evidence>
<dbReference type="EC" id="2.7.11.1" evidence="1"/>
<dbReference type="SUPFAM" id="SSF103243">
    <property type="entry name" value="KA1-like"/>
    <property type="match status" value="1"/>
</dbReference>
<dbReference type="Gene3D" id="1.10.510.10">
    <property type="entry name" value="Transferase(Phosphotransferase) domain 1"/>
    <property type="match status" value="1"/>
</dbReference>
<evidence type="ECO:0000256" key="4">
    <source>
        <dbReference type="ARBA" id="ARBA00022741"/>
    </source>
</evidence>
<dbReference type="Pfam" id="PF02149">
    <property type="entry name" value="KA1"/>
    <property type="match status" value="1"/>
</dbReference>
<organism evidence="14">
    <name type="scientific">Salpingoeca rosetta (strain ATCC 50818 / BSB-021)</name>
    <dbReference type="NCBI Taxonomy" id="946362"/>
    <lineage>
        <taxon>Eukaryota</taxon>
        <taxon>Choanoflagellata</taxon>
        <taxon>Craspedida</taxon>
        <taxon>Salpingoecidae</taxon>
        <taxon>Salpingoeca</taxon>
    </lineage>
</organism>
<feature type="compositionally biased region" description="Polar residues" evidence="10">
    <location>
        <begin position="1193"/>
        <end position="1202"/>
    </location>
</feature>
<dbReference type="GO" id="GO:0005737">
    <property type="term" value="C:cytoplasm"/>
    <property type="evidence" value="ECO:0007669"/>
    <property type="project" value="TreeGrafter"/>
</dbReference>
<keyword evidence="3" id="KW-0808">Transferase</keyword>
<evidence type="ECO:0000256" key="9">
    <source>
        <dbReference type="PROSITE-ProRule" id="PRU10141"/>
    </source>
</evidence>
<reference evidence="13" key="1">
    <citation type="submission" date="2009-08" db="EMBL/GenBank/DDBJ databases">
        <title>Annotation of Salpingoeca rosetta.</title>
        <authorList>
            <consortium name="The Broad Institute Genome Sequencing Platform"/>
            <person name="Russ C."/>
            <person name="Cuomo C."/>
            <person name="Burger G."/>
            <person name="Gray M.W."/>
            <person name="Holland P.W.H."/>
            <person name="King N."/>
            <person name="Lang F.B.F."/>
            <person name="Roger A.J."/>
            <person name="Ruiz-Trillo I."/>
            <person name="Young S.K."/>
            <person name="Zeng Q."/>
            <person name="Gargeya S."/>
            <person name="Alvarado L."/>
            <person name="Berlin A."/>
            <person name="Chapman S.B."/>
            <person name="Chen Z."/>
            <person name="Freedman E."/>
            <person name="Gellesch M."/>
            <person name="Goldberg J."/>
            <person name="Griggs A."/>
            <person name="Gujja S."/>
            <person name="Heilman E."/>
            <person name="Heiman D."/>
            <person name="Howarth C."/>
            <person name="Mehta T."/>
            <person name="Neiman D."/>
            <person name="Pearson M."/>
            <person name="Roberts A."/>
            <person name="Saif S."/>
            <person name="Shea T."/>
            <person name="Shenoy N."/>
            <person name="Sisk P."/>
            <person name="Stolte C."/>
            <person name="Sykes S."/>
            <person name="White J."/>
            <person name="Yandava C."/>
            <person name="Haas B."/>
            <person name="Nusbaum C."/>
            <person name="Birren B."/>
        </authorList>
    </citation>
    <scope>NUCLEOTIDE SEQUENCE [LARGE SCALE GENOMIC DNA]</scope>
    <source>
        <strain evidence="13">ATCC 50818</strain>
    </source>
</reference>
<dbReference type="eggNOG" id="KOG0583">
    <property type="taxonomic scope" value="Eukaryota"/>
</dbReference>
<protein>
    <recommendedName>
        <fullName evidence="1">non-specific serine/threonine protein kinase</fullName>
        <ecNumber evidence="1">2.7.11.1</ecNumber>
    </recommendedName>
</protein>
<sequence>MSMTSIEGLSPTNAPALDAHHYASIKGVHESEDLQSIPEEVREEQDNALAQLQQYQVGETLGVGAHGEVKRATHKLSGQSVAIKFVPREDCKDGGKRLTEVAALRMLNHPHVVRLYDVIRTSTQVLLVLECLPGGELFDYLVSRHRLSESEGRRFTRQIMSALTYCHDQGIVHRDLKLENLLLDDDGDVKVTDFGFSNVYKDGNLMSTFVGSPAYAAPEIMANEKYSGPKADIWSLGVIVYTLLSGEMPFQADNIADKLRHITQAEYEMPPYLSSDAQHLIQLVLQRDPEARPSMEELWQHPWISQSGKLQPLIVEVPPPSEALVQRCMQEIAAQTDIDIAHLRACLKENKITRATATYHLLLNKLAQEAKREEKDNEIQRIIAGLKSLTPGNSRSGSPLLFLRPSVDAGRVQGEHAHGDDGTESEHQEEEVQQQVHAHAHAHVHVHEHDMHHHHSDLSVMMHMPEAPTTAERPHSASSNTHLEEGMRARSRTDGQASQMAATWRVAHRRAAFRQQATINGAVSSSSMDGGVPPYATPSRRRRNSHSDHPLAHSSAGPAVARRSIALGASAPHSPPVRLRRMTAIEPGSPTHPRHPHYHAHQYAAAANGSAGRSRLSVSGVSSAGRTRRRRVSTLGTLVETRDEEVSIRTTVRSPTGSRLALLSHSASREHMRHHMMMGTTTHGSVSSIGALSDESAGSSRKSSATSSHAASPAQYHAHAHNHVFHQQHAHSHLSHAQAAMQPNPTQSEPRTGSKSAEDISSSSPSSATPAGAAKARRHRRRSNTTAGHTPLPSSLASPRRPSHKVTMLGNTPQTFELEVSPLPARRRRASRTRRSSLLGHLHTTNLFFGSNSDSARPSIEFSDAASPVPRMQGRTPANTTPGMEEDAFSNSSSSASERGNARDSIAFSDAESKRSSDTAPFVLDSVPAARRRAESPVVVNVTNVDRLVTTSDEQLMLQRKRATRKQQRTQLSRLHKSEDAAHAYEYGAHSDGAYLDTTDDDYDYDDVGGNFDEEEEEAAAIMEQQERQDVGEFTPRANSTESLDMSRTSSRRSSNTTQLLDVRPPRLEARRRSSSTGHLPSLIENQIAEVFSEEDTAVESDSGVPQAMATSPAGAVGDASMAAAGMQDGGAIVSPISALAGAVSTTTASDGTQAGMPPTSPTAVKTRKVSTRRTKRSSRGSRGSRGSPRMTRATSISNLTKSMKRKKGMDALDLASSMRAFGAATTSIKPAHVIIHELKQALRSCDVMFEERGPVKLRCSRVAQAGGPEHALRARRNSLISMETIVWEITVQVLPDLNMRGIHLRRIKGNHWDYKKLVDEVIRKAKL</sequence>
<feature type="region of interest" description="Disordered" evidence="10">
    <location>
        <begin position="605"/>
        <end position="629"/>
    </location>
</feature>
<evidence type="ECO:0000313" key="14">
    <source>
        <dbReference type="Proteomes" id="UP000007799"/>
    </source>
</evidence>
<evidence type="ECO:0000313" key="13">
    <source>
        <dbReference type="EMBL" id="EGD72674.1"/>
    </source>
</evidence>
<dbReference type="PROSITE" id="PS50032">
    <property type="entry name" value="KA1"/>
    <property type="match status" value="1"/>
</dbReference>
<dbReference type="RefSeq" id="XP_004994497.1">
    <property type="nucleotide sequence ID" value="XM_004994440.1"/>
</dbReference>
<comment type="catalytic activity">
    <reaction evidence="8">
        <text>L-seryl-[protein] + ATP = O-phospho-L-seryl-[protein] + ADP + H(+)</text>
        <dbReference type="Rhea" id="RHEA:17989"/>
        <dbReference type="Rhea" id="RHEA-COMP:9863"/>
        <dbReference type="Rhea" id="RHEA-COMP:11604"/>
        <dbReference type="ChEBI" id="CHEBI:15378"/>
        <dbReference type="ChEBI" id="CHEBI:29999"/>
        <dbReference type="ChEBI" id="CHEBI:30616"/>
        <dbReference type="ChEBI" id="CHEBI:83421"/>
        <dbReference type="ChEBI" id="CHEBI:456216"/>
        <dbReference type="EC" id="2.7.11.1"/>
    </reaction>
</comment>
<evidence type="ECO:0000256" key="2">
    <source>
        <dbReference type="ARBA" id="ARBA00022527"/>
    </source>
</evidence>
<dbReference type="InterPro" id="IPR001772">
    <property type="entry name" value="KA1_dom"/>
</dbReference>
<feature type="compositionally biased region" description="Polar residues" evidence="10">
    <location>
        <begin position="1037"/>
        <end position="1046"/>
    </location>
</feature>
<feature type="region of interest" description="Disordered" evidence="10">
    <location>
        <begin position="1148"/>
        <end position="1205"/>
    </location>
</feature>
<proteinExistence type="predicted"/>
<feature type="compositionally biased region" description="Polar residues" evidence="10">
    <location>
        <begin position="519"/>
        <end position="528"/>
    </location>
</feature>
<accession>F2U8G6</accession>
<feature type="region of interest" description="Disordered" evidence="10">
    <location>
        <begin position="467"/>
        <end position="496"/>
    </location>
</feature>
<dbReference type="InParanoid" id="F2U8G6"/>
<dbReference type="GO" id="GO:0106310">
    <property type="term" value="F:protein serine kinase activity"/>
    <property type="evidence" value="ECO:0007669"/>
    <property type="project" value="RHEA"/>
</dbReference>
<evidence type="ECO:0000259" key="11">
    <source>
        <dbReference type="PROSITE" id="PS50011"/>
    </source>
</evidence>
<comment type="catalytic activity">
    <reaction evidence="7">
        <text>L-threonyl-[protein] + ATP = O-phospho-L-threonyl-[protein] + ADP + H(+)</text>
        <dbReference type="Rhea" id="RHEA:46608"/>
        <dbReference type="Rhea" id="RHEA-COMP:11060"/>
        <dbReference type="Rhea" id="RHEA-COMP:11605"/>
        <dbReference type="ChEBI" id="CHEBI:15378"/>
        <dbReference type="ChEBI" id="CHEBI:30013"/>
        <dbReference type="ChEBI" id="CHEBI:30616"/>
        <dbReference type="ChEBI" id="CHEBI:61977"/>
        <dbReference type="ChEBI" id="CHEBI:456216"/>
        <dbReference type="EC" id="2.7.11.1"/>
    </reaction>
</comment>
<dbReference type="Gene3D" id="3.30.310.80">
    <property type="entry name" value="Kinase associated domain 1, KA1"/>
    <property type="match status" value="1"/>
</dbReference>
<dbReference type="PROSITE" id="PS00107">
    <property type="entry name" value="PROTEIN_KINASE_ATP"/>
    <property type="match status" value="1"/>
</dbReference>
<dbReference type="InterPro" id="IPR000719">
    <property type="entry name" value="Prot_kinase_dom"/>
</dbReference>
<dbReference type="GO" id="GO:0035556">
    <property type="term" value="P:intracellular signal transduction"/>
    <property type="evidence" value="ECO:0007669"/>
    <property type="project" value="TreeGrafter"/>
</dbReference>
<dbReference type="EMBL" id="GL832964">
    <property type="protein sequence ID" value="EGD72674.1"/>
    <property type="molecule type" value="Genomic_DNA"/>
</dbReference>
<dbReference type="PANTHER" id="PTHR24346:SF30">
    <property type="entry name" value="MATERNAL EMBRYONIC LEUCINE ZIPPER KINASE"/>
    <property type="match status" value="1"/>
</dbReference>
<dbReference type="GeneID" id="16075079"/>
<dbReference type="SUPFAM" id="SSF56112">
    <property type="entry name" value="Protein kinase-like (PK-like)"/>
    <property type="match status" value="1"/>
</dbReference>
<dbReference type="Pfam" id="PF00069">
    <property type="entry name" value="Pkinase"/>
    <property type="match status" value="1"/>
</dbReference>
<feature type="compositionally biased region" description="Basic residues" evidence="10">
    <location>
        <begin position="718"/>
        <end position="734"/>
    </location>
</feature>
<dbReference type="PROSITE" id="PS00108">
    <property type="entry name" value="PROTEIN_KINASE_ST"/>
    <property type="match status" value="1"/>
</dbReference>
<dbReference type="CDD" id="cd14003">
    <property type="entry name" value="STKc_AMPK-like"/>
    <property type="match status" value="1"/>
</dbReference>
<feature type="compositionally biased region" description="Basic and acidic residues" evidence="10">
    <location>
        <begin position="482"/>
        <end position="493"/>
    </location>
</feature>
<feature type="compositionally biased region" description="Low complexity" evidence="10">
    <location>
        <begin position="605"/>
        <end position="625"/>
    </location>
</feature>
<evidence type="ECO:0000256" key="5">
    <source>
        <dbReference type="ARBA" id="ARBA00022777"/>
    </source>
</evidence>
<dbReference type="KEGG" id="sre:PTSG_04405"/>
<name>F2U8G6_SALR5</name>
<feature type="domain" description="Protein kinase" evidence="11">
    <location>
        <begin position="55"/>
        <end position="304"/>
    </location>
</feature>
<keyword evidence="2" id="KW-0723">Serine/threonine-protein kinase</keyword>
<dbReference type="PROSITE" id="PS50011">
    <property type="entry name" value="PROTEIN_KINASE_DOM"/>
    <property type="match status" value="1"/>
</dbReference>
<feature type="region of interest" description="Disordered" evidence="10">
    <location>
        <begin position="848"/>
        <end position="903"/>
    </location>
</feature>
<keyword evidence="6 9" id="KW-0067">ATP-binding</keyword>
<evidence type="ECO:0000256" key="3">
    <source>
        <dbReference type="ARBA" id="ARBA00022679"/>
    </source>
</evidence>
<dbReference type="InterPro" id="IPR008271">
    <property type="entry name" value="Ser/Thr_kinase_AS"/>
</dbReference>
<feature type="compositionally biased region" description="Basic and acidic residues" evidence="10">
    <location>
        <begin position="413"/>
        <end position="426"/>
    </location>
</feature>
<feature type="region of interest" description="Disordered" evidence="10">
    <location>
        <begin position="519"/>
        <end position="558"/>
    </location>
</feature>
<keyword evidence="4 9" id="KW-0547">Nucleotide-binding</keyword>
<dbReference type="STRING" id="946362.F2U8G6"/>
<dbReference type="InterPro" id="IPR028375">
    <property type="entry name" value="KA1/Ssp2_C"/>
</dbReference>
<feature type="region of interest" description="Disordered" evidence="10">
    <location>
        <begin position="681"/>
        <end position="815"/>
    </location>
</feature>
<feature type="compositionally biased region" description="Basic residues" evidence="10">
    <location>
        <begin position="1166"/>
        <end position="1180"/>
    </location>
</feature>
<feature type="compositionally biased region" description="Low complexity" evidence="10">
    <location>
        <begin position="753"/>
        <end position="774"/>
    </location>
</feature>
<feature type="domain" description="KA1" evidence="12">
    <location>
        <begin position="1279"/>
        <end position="1328"/>
    </location>
</feature>